<dbReference type="GeneID" id="25317872"/>
<name>A0A0F4YS47_RASE3</name>
<reference evidence="1 2" key="1">
    <citation type="submission" date="2015-04" db="EMBL/GenBank/DDBJ databases">
        <authorList>
            <person name="Heijne W.H."/>
            <person name="Fedorova N.D."/>
            <person name="Nierman W.C."/>
            <person name="Vollebregt A.W."/>
            <person name="Zhao Z."/>
            <person name="Wu L."/>
            <person name="Kumar M."/>
            <person name="Stam H."/>
            <person name="van den Berg M.A."/>
            <person name="Pel H.J."/>
        </authorList>
    </citation>
    <scope>NUCLEOTIDE SEQUENCE [LARGE SCALE GENOMIC DNA]</scope>
    <source>
        <strain evidence="1 2">CBS 393.64</strain>
    </source>
</reference>
<evidence type="ECO:0000313" key="2">
    <source>
        <dbReference type="Proteomes" id="UP000053958"/>
    </source>
</evidence>
<comment type="caution">
    <text evidence="1">The sequence shown here is derived from an EMBL/GenBank/DDBJ whole genome shotgun (WGS) entry which is preliminary data.</text>
</comment>
<dbReference type="OrthoDB" id="10058185at2759"/>
<feature type="non-terminal residue" evidence="1">
    <location>
        <position position="1"/>
    </location>
</feature>
<accession>A0A0F4YS47</accession>
<dbReference type="RefSeq" id="XP_013327060.1">
    <property type="nucleotide sequence ID" value="XM_013471606.1"/>
</dbReference>
<evidence type="ECO:0000313" key="1">
    <source>
        <dbReference type="EMBL" id="KKA20448.1"/>
    </source>
</evidence>
<protein>
    <submittedName>
        <fullName evidence="1">Uncharacterized protein</fullName>
    </submittedName>
</protein>
<dbReference type="EMBL" id="LASV01000257">
    <property type="protein sequence ID" value="KKA20448.1"/>
    <property type="molecule type" value="Genomic_DNA"/>
</dbReference>
<sequence>KKKEKKKATLTTSCFSCTRSATSFVSSLVSPQYLLSWPSSIYRPAWGPVFVTGGNGYIMYHITAKIFEEEPQCIIRSLDINTTRSRHPNANVHYHLPVRTQLGLVN</sequence>
<dbReference type="Proteomes" id="UP000053958">
    <property type="component" value="Unassembled WGS sequence"/>
</dbReference>
<dbReference type="STRING" id="1408163.A0A0F4YS47"/>
<proteinExistence type="predicted"/>
<keyword evidence="2" id="KW-1185">Reference proteome</keyword>
<dbReference type="AlphaFoldDB" id="A0A0F4YS47"/>
<gene>
    <name evidence="1" type="ORF">T310_5528</name>
</gene>
<organism evidence="1 2">
    <name type="scientific">Rasamsonia emersonii (strain ATCC 16479 / CBS 393.64 / IMI 116815)</name>
    <dbReference type="NCBI Taxonomy" id="1408163"/>
    <lineage>
        <taxon>Eukaryota</taxon>
        <taxon>Fungi</taxon>
        <taxon>Dikarya</taxon>
        <taxon>Ascomycota</taxon>
        <taxon>Pezizomycotina</taxon>
        <taxon>Eurotiomycetes</taxon>
        <taxon>Eurotiomycetidae</taxon>
        <taxon>Eurotiales</taxon>
        <taxon>Trichocomaceae</taxon>
        <taxon>Rasamsonia</taxon>
    </lineage>
</organism>